<dbReference type="Proteomes" id="UP000184109">
    <property type="component" value="Unassembled WGS sequence"/>
</dbReference>
<keyword evidence="5 7" id="KW-1133">Transmembrane helix</keyword>
<dbReference type="STRING" id="1195760.SAMN05444281_1808"/>
<comment type="subcellular location">
    <subcellularLocation>
        <location evidence="1">Cell membrane</location>
        <topology evidence="1">Multi-pass membrane protein</topology>
    </subcellularLocation>
</comment>
<dbReference type="InterPro" id="IPR008910">
    <property type="entry name" value="MSC_TM_helix"/>
</dbReference>
<dbReference type="InterPro" id="IPR023408">
    <property type="entry name" value="MscS_beta-dom_sf"/>
</dbReference>
<dbReference type="AlphaFoldDB" id="A0A1M5VHG9"/>
<evidence type="ECO:0000256" key="7">
    <source>
        <dbReference type="SAM" id="Phobius"/>
    </source>
</evidence>
<evidence type="ECO:0000256" key="6">
    <source>
        <dbReference type="ARBA" id="ARBA00023136"/>
    </source>
</evidence>
<evidence type="ECO:0000259" key="9">
    <source>
        <dbReference type="Pfam" id="PF21082"/>
    </source>
</evidence>
<evidence type="ECO:0000256" key="5">
    <source>
        <dbReference type="ARBA" id="ARBA00022989"/>
    </source>
</evidence>
<evidence type="ECO:0000259" key="8">
    <source>
        <dbReference type="Pfam" id="PF00924"/>
    </source>
</evidence>
<organism evidence="11 12">
    <name type="scientific">Wenyingzhuangia marina</name>
    <dbReference type="NCBI Taxonomy" id="1195760"/>
    <lineage>
        <taxon>Bacteria</taxon>
        <taxon>Pseudomonadati</taxon>
        <taxon>Bacteroidota</taxon>
        <taxon>Flavobacteriia</taxon>
        <taxon>Flavobacteriales</taxon>
        <taxon>Flavobacteriaceae</taxon>
        <taxon>Wenyingzhuangia</taxon>
    </lineage>
</organism>
<dbReference type="PANTHER" id="PTHR30221">
    <property type="entry name" value="SMALL-CONDUCTANCE MECHANOSENSITIVE CHANNEL"/>
    <property type="match status" value="1"/>
</dbReference>
<dbReference type="RefSeq" id="WP_073120679.1">
    <property type="nucleotide sequence ID" value="NZ_BMEN01000003.1"/>
</dbReference>
<feature type="domain" description="Mechanosensitive ion channel MscS C-terminal" evidence="9">
    <location>
        <begin position="188"/>
        <end position="273"/>
    </location>
</feature>
<feature type="transmembrane region" description="Helical" evidence="7">
    <location>
        <begin position="94"/>
        <end position="113"/>
    </location>
</feature>
<dbReference type="InterPro" id="IPR049142">
    <property type="entry name" value="MS_channel_1st"/>
</dbReference>
<dbReference type="Pfam" id="PF21088">
    <property type="entry name" value="MS_channel_1st"/>
    <property type="match status" value="1"/>
</dbReference>
<evidence type="ECO:0000259" key="10">
    <source>
        <dbReference type="Pfam" id="PF21088"/>
    </source>
</evidence>
<dbReference type="SUPFAM" id="SSF82861">
    <property type="entry name" value="Mechanosensitive channel protein MscS (YggB), transmembrane region"/>
    <property type="match status" value="1"/>
</dbReference>
<evidence type="ECO:0000256" key="2">
    <source>
        <dbReference type="ARBA" id="ARBA00008017"/>
    </source>
</evidence>
<dbReference type="InterPro" id="IPR011014">
    <property type="entry name" value="MscS_channel_TM-2"/>
</dbReference>
<dbReference type="PANTHER" id="PTHR30221:SF1">
    <property type="entry name" value="SMALL-CONDUCTANCE MECHANOSENSITIVE CHANNEL"/>
    <property type="match status" value="1"/>
</dbReference>
<dbReference type="OrthoDB" id="1522493at2"/>
<dbReference type="Gene3D" id="3.30.70.100">
    <property type="match status" value="1"/>
</dbReference>
<proteinExistence type="inferred from homology"/>
<dbReference type="InterPro" id="IPR049278">
    <property type="entry name" value="MS_channel_C"/>
</dbReference>
<sequence length="310" mass="34992">MDNFNLNESYHLIVDKLVSWYKVLITMLPNMLLSIILLIIFYFISKLVRSLVKKGVQSFIHNLALVKLIGTLSFFIIFSIGIFISLSVLKLDKAVTSLLAGAGVVGLALSFAFQDSATNFISGVFMAVRKPFKIDDVIETADEMGIVKHINLRNVIMYSFNGQEVIIPNKDVYQNKVRNYSALAHRRIELNCGVTYDADLEKVIKVGEEAIKSLDFVSKSKETNIFFNEYGGSSINFTLYFWIETNDQPGFLKARNDALIALKKAFDKNDIGIPFPIRTLEFKPNQFNKALKSISIENSSTKENNNNDTK</sequence>
<dbReference type="SUPFAM" id="SSF50182">
    <property type="entry name" value="Sm-like ribonucleoproteins"/>
    <property type="match status" value="1"/>
</dbReference>
<dbReference type="EMBL" id="FQXQ01000003">
    <property type="protein sequence ID" value="SHH74732.1"/>
    <property type="molecule type" value="Genomic_DNA"/>
</dbReference>
<feature type="domain" description="Mechanosensitive ion channel transmembrane helices 2/3" evidence="10">
    <location>
        <begin position="72"/>
        <end position="114"/>
    </location>
</feature>
<feature type="transmembrane region" description="Helical" evidence="7">
    <location>
        <begin position="20"/>
        <end position="44"/>
    </location>
</feature>
<dbReference type="Gene3D" id="1.10.287.1260">
    <property type="match status" value="1"/>
</dbReference>
<evidence type="ECO:0000256" key="1">
    <source>
        <dbReference type="ARBA" id="ARBA00004651"/>
    </source>
</evidence>
<dbReference type="GO" id="GO:0008381">
    <property type="term" value="F:mechanosensitive monoatomic ion channel activity"/>
    <property type="evidence" value="ECO:0007669"/>
    <property type="project" value="InterPro"/>
</dbReference>
<comment type="similarity">
    <text evidence="2">Belongs to the MscS (TC 1.A.23) family.</text>
</comment>
<dbReference type="Gene3D" id="2.30.30.60">
    <property type="match status" value="1"/>
</dbReference>
<dbReference type="GO" id="GO:0005886">
    <property type="term" value="C:plasma membrane"/>
    <property type="evidence" value="ECO:0007669"/>
    <property type="project" value="UniProtKB-SubCell"/>
</dbReference>
<keyword evidence="4 7" id="KW-0812">Transmembrane</keyword>
<dbReference type="InterPro" id="IPR006685">
    <property type="entry name" value="MscS_channel_2nd"/>
</dbReference>
<keyword evidence="3" id="KW-1003">Cell membrane</keyword>
<reference evidence="12" key="1">
    <citation type="submission" date="2016-11" db="EMBL/GenBank/DDBJ databases">
        <authorList>
            <person name="Varghese N."/>
            <person name="Submissions S."/>
        </authorList>
    </citation>
    <scope>NUCLEOTIDE SEQUENCE [LARGE SCALE GENOMIC DNA]</scope>
    <source>
        <strain evidence="12">DSM 100572</strain>
    </source>
</reference>
<name>A0A1M5VHG9_9FLAO</name>
<dbReference type="SUPFAM" id="SSF82689">
    <property type="entry name" value="Mechanosensitive channel protein MscS (YggB), C-terminal domain"/>
    <property type="match status" value="1"/>
</dbReference>
<gene>
    <name evidence="11" type="ORF">SAMN05444281_1808</name>
</gene>
<dbReference type="Pfam" id="PF05552">
    <property type="entry name" value="MS_channel_1st_1"/>
    <property type="match status" value="1"/>
</dbReference>
<keyword evidence="12" id="KW-1185">Reference proteome</keyword>
<feature type="domain" description="Mechanosensitive ion channel MscS" evidence="8">
    <location>
        <begin position="116"/>
        <end position="181"/>
    </location>
</feature>
<feature type="transmembrane region" description="Helical" evidence="7">
    <location>
        <begin position="65"/>
        <end position="88"/>
    </location>
</feature>
<dbReference type="InterPro" id="IPR010920">
    <property type="entry name" value="LSM_dom_sf"/>
</dbReference>
<protein>
    <submittedName>
        <fullName evidence="11">Mechanosensitive ion channel</fullName>
    </submittedName>
</protein>
<evidence type="ECO:0000256" key="3">
    <source>
        <dbReference type="ARBA" id="ARBA00022475"/>
    </source>
</evidence>
<dbReference type="InterPro" id="IPR011066">
    <property type="entry name" value="MscS_channel_C_sf"/>
</dbReference>
<keyword evidence="6 7" id="KW-0472">Membrane</keyword>
<evidence type="ECO:0000256" key="4">
    <source>
        <dbReference type="ARBA" id="ARBA00022692"/>
    </source>
</evidence>
<evidence type="ECO:0000313" key="12">
    <source>
        <dbReference type="Proteomes" id="UP000184109"/>
    </source>
</evidence>
<evidence type="ECO:0000313" key="11">
    <source>
        <dbReference type="EMBL" id="SHH74732.1"/>
    </source>
</evidence>
<dbReference type="InterPro" id="IPR045275">
    <property type="entry name" value="MscS_archaea/bacteria_type"/>
</dbReference>
<dbReference type="Pfam" id="PF21082">
    <property type="entry name" value="MS_channel_3rd"/>
    <property type="match status" value="1"/>
</dbReference>
<accession>A0A1M5VHG9</accession>
<dbReference type="Pfam" id="PF00924">
    <property type="entry name" value="MS_channel_2nd"/>
    <property type="match status" value="1"/>
</dbReference>